<evidence type="ECO:0000256" key="16">
    <source>
        <dbReference type="ARBA" id="ARBA00035717"/>
    </source>
</evidence>
<dbReference type="InterPro" id="IPR003583">
    <property type="entry name" value="Hlx-hairpin-Hlx_DNA-bd_motif"/>
</dbReference>
<dbReference type="SUPFAM" id="SSF47802">
    <property type="entry name" value="DNA polymerase beta, N-terminal domain-like"/>
    <property type="match status" value="1"/>
</dbReference>
<dbReference type="AlphaFoldDB" id="A0A1G1ZTN4"/>
<dbReference type="EMBL" id="MHJM01000009">
    <property type="protein sequence ID" value="OGY68078.1"/>
    <property type="molecule type" value="Genomic_DNA"/>
</dbReference>
<feature type="domain" description="Helix-hairpin-helix DNA-binding motif class 1" evidence="22">
    <location>
        <begin position="53"/>
        <end position="72"/>
    </location>
</feature>
<dbReference type="CDD" id="cd00141">
    <property type="entry name" value="NT_POLXc"/>
    <property type="match status" value="1"/>
</dbReference>
<dbReference type="Proteomes" id="UP000176284">
    <property type="component" value="Unassembled WGS sequence"/>
</dbReference>
<dbReference type="Pfam" id="PF14791">
    <property type="entry name" value="DNA_pol_B_thumb"/>
    <property type="match status" value="1"/>
</dbReference>
<dbReference type="InterPro" id="IPR029398">
    <property type="entry name" value="PolB_thumb"/>
</dbReference>
<evidence type="ECO:0000256" key="4">
    <source>
        <dbReference type="ARBA" id="ARBA00012720"/>
    </source>
</evidence>
<keyword evidence="15" id="KW-0234">DNA repair</keyword>
<dbReference type="InterPro" id="IPR037160">
    <property type="entry name" value="DNA_Pol_thumb_sf"/>
</dbReference>
<evidence type="ECO:0000256" key="2">
    <source>
        <dbReference type="ARBA" id="ARBA00004496"/>
    </source>
</evidence>
<dbReference type="InterPro" id="IPR050243">
    <property type="entry name" value="PHP_phosphatase"/>
</dbReference>
<dbReference type="GO" id="GO:0003887">
    <property type="term" value="F:DNA-directed DNA polymerase activity"/>
    <property type="evidence" value="ECO:0007669"/>
    <property type="project" value="UniProtKB-KW"/>
</dbReference>
<dbReference type="PRINTS" id="PR00870">
    <property type="entry name" value="DNAPOLXBETA"/>
</dbReference>
<dbReference type="GO" id="GO:0042578">
    <property type="term" value="F:phosphoric ester hydrolase activity"/>
    <property type="evidence" value="ECO:0007669"/>
    <property type="project" value="TreeGrafter"/>
</dbReference>
<evidence type="ECO:0000256" key="1">
    <source>
        <dbReference type="ARBA" id="ARBA00001946"/>
    </source>
</evidence>
<dbReference type="Gene3D" id="3.30.210.10">
    <property type="entry name" value="DNA polymerase, thumb domain"/>
    <property type="match status" value="1"/>
</dbReference>
<dbReference type="Pfam" id="PF14716">
    <property type="entry name" value="HHH_8"/>
    <property type="match status" value="1"/>
</dbReference>
<dbReference type="Pfam" id="PF02811">
    <property type="entry name" value="PHP"/>
    <property type="match status" value="1"/>
</dbReference>
<keyword evidence="13" id="KW-0239">DNA-directed DNA polymerase</keyword>
<evidence type="ECO:0000256" key="13">
    <source>
        <dbReference type="ARBA" id="ARBA00022932"/>
    </source>
</evidence>
<comment type="catalytic activity">
    <reaction evidence="19">
        <text>a 5'-end 2'-deoxyribose-2'-deoxyribonucleotide-DNA = (2E,4S)-4-hydroxypenten-2-al-5-phosphate + a 5'-end 5'-phospho-2'-deoxyribonucleoside-DNA + H(+)</text>
        <dbReference type="Rhea" id="RHEA:76255"/>
        <dbReference type="Rhea" id="RHEA-COMP:13180"/>
        <dbReference type="Rhea" id="RHEA-COMP:18657"/>
        <dbReference type="ChEBI" id="CHEBI:15378"/>
        <dbReference type="ChEBI" id="CHEBI:136412"/>
        <dbReference type="ChEBI" id="CHEBI:195194"/>
        <dbReference type="ChEBI" id="CHEBI:195195"/>
    </reaction>
</comment>
<accession>A0A1G1ZTN4</accession>
<comment type="caution">
    <text evidence="25">The sequence shown here is derived from an EMBL/GenBank/DDBJ whole genome shotgun (WGS) entry which is preliminary data.</text>
</comment>
<dbReference type="InterPro" id="IPR022311">
    <property type="entry name" value="PolX-like"/>
</dbReference>
<proteinExistence type="predicted"/>
<organism evidence="25 26">
    <name type="scientific">Candidatus Harrisonbacteria bacterium RIFCSPLOWO2_02_FULL_45_10c</name>
    <dbReference type="NCBI Taxonomy" id="1798410"/>
    <lineage>
        <taxon>Bacteria</taxon>
        <taxon>Candidatus Harrisoniibacteriota</taxon>
    </lineage>
</organism>
<feature type="domain" description="Helix-hairpin-helix DNA-binding motif class 1" evidence="22">
    <location>
        <begin position="93"/>
        <end position="112"/>
    </location>
</feature>
<evidence type="ECO:0000256" key="20">
    <source>
        <dbReference type="ARBA" id="ARBA00045548"/>
    </source>
</evidence>
<dbReference type="InterPro" id="IPR010996">
    <property type="entry name" value="HHH_MUS81"/>
</dbReference>
<dbReference type="NCBIfam" id="NF006375">
    <property type="entry name" value="PRK08609.1"/>
    <property type="match status" value="1"/>
</dbReference>
<comment type="catalytic activity">
    <reaction evidence="21">
        <text>DNA(n) + a 2'-deoxyribonucleoside 5'-triphosphate = DNA(n+1) + diphosphate</text>
        <dbReference type="Rhea" id="RHEA:22508"/>
        <dbReference type="Rhea" id="RHEA-COMP:17339"/>
        <dbReference type="Rhea" id="RHEA-COMP:17340"/>
        <dbReference type="ChEBI" id="CHEBI:33019"/>
        <dbReference type="ChEBI" id="CHEBI:61560"/>
        <dbReference type="ChEBI" id="CHEBI:173112"/>
        <dbReference type="EC" id="2.7.7.7"/>
    </reaction>
</comment>
<dbReference type="InterPro" id="IPR016195">
    <property type="entry name" value="Pol/histidinol_Pase-like"/>
</dbReference>
<evidence type="ECO:0000256" key="14">
    <source>
        <dbReference type="ARBA" id="ARBA00023053"/>
    </source>
</evidence>
<comment type="cofactor">
    <cofactor evidence="1">
        <name>Mg(2+)</name>
        <dbReference type="ChEBI" id="CHEBI:18420"/>
    </cofactor>
</comment>
<dbReference type="SUPFAM" id="SSF81301">
    <property type="entry name" value="Nucleotidyltransferase"/>
    <property type="match status" value="1"/>
</dbReference>
<feature type="domain" description="DNA-directed DNA polymerase X" evidence="24">
    <location>
        <begin position="1"/>
        <end position="315"/>
    </location>
</feature>
<dbReference type="EC" id="2.7.7.7" evidence="3"/>
<dbReference type="InterPro" id="IPR002008">
    <property type="entry name" value="DNA_pol_X_beta-like"/>
</dbReference>
<keyword evidence="6" id="KW-0488">Methylation</keyword>
<evidence type="ECO:0000256" key="19">
    <source>
        <dbReference type="ARBA" id="ARBA00044678"/>
    </source>
</evidence>
<dbReference type="InterPro" id="IPR002054">
    <property type="entry name" value="DNA-dir_DNA_pol_X"/>
</dbReference>
<evidence type="ECO:0000256" key="21">
    <source>
        <dbReference type="ARBA" id="ARBA00049244"/>
    </source>
</evidence>
<evidence type="ECO:0000256" key="12">
    <source>
        <dbReference type="ARBA" id="ARBA00022843"/>
    </source>
</evidence>
<dbReference type="PANTHER" id="PTHR36928:SF1">
    <property type="entry name" value="PHOSPHATASE YCDX-RELATED"/>
    <property type="match status" value="1"/>
</dbReference>
<evidence type="ECO:0000256" key="18">
    <source>
        <dbReference type="ARBA" id="ARBA00044632"/>
    </source>
</evidence>
<gene>
    <name evidence="25" type="ORF">A3H63_02205</name>
</gene>
<evidence type="ECO:0000259" key="24">
    <source>
        <dbReference type="SMART" id="SM00483"/>
    </source>
</evidence>
<sequence>MMNTEIARIMFDIAAYLAMEDDLFRSRAYEKAAESIADLGAGLSEVYAAGSTKALEAIPGVGPSIAEKIEELLKTGRLKYYEQLKHKLPVNLQELRSVEGLGPKTINTLYKELKIKNLKDLERAALSGKIRKLPGFGEKTEERILKSIAFVKKSGGRTITAYAMPMIRDIERLLKSVSAVERLAVVGSVRRRKETIGDVDILVISKHPKPVMDAFVNMPNVGRIQAQGDTKSAVTMANGIDVDIRVVFKESFGAAMNYFTGSKAHNIKLRELAIARGWKLNEYGLFQGTQRIAGESEEGLYKKLGLVYIEPELREMAGEIEASRKNQLPKLIRYQDLKGDLQVQTDWTDGAHSIEEMALAAIKSGLEYIAITDHTKRLAIAHGLDERRIKKQWAEIDAVNRKLKAKGLKFKVLKGTECDILKDGSMDLPDWILAGCDVVGASVHSLFNLSRADQTARIRRAMENPNVDIIFHPTGRLIQKREAYSVDMESLIAYAKKTGTAMEINAFPDRADLSDEYIRKCVVSGVSLSIDSDAHDASHFQYLEYGIAQARRGWAEKSDVVNTQSVTDLLKFFS</sequence>
<dbReference type="SMART" id="SM00278">
    <property type="entry name" value="HhH1"/>
    <property type="match status" value="3"/>
</dbReference>
<dbReference type="InterPro" id="IPR003141">
    <property type="entry name" value="Pol/His_phosphatase_N"/>
</dbReference>
<dbReference type="InterPro" id="IPR043519">
    <property type="entry name" value="NT_sf"/>
</dbReference>
<dbReference type="EC" id="4.2.99.18" evidence="4"/>
<comment type="subcellular location">
    <subcellularLocation>
        <location evidence="2">Cytoplasm</location>
    </subcellularLocation>
</comment>
<protein>
    <recommendedName>
        <fullName evidence="5">DNA polymerase beta</fullName>
        <ecNumber evidence="3">2.7.7.7</ecNumber>
        <ecNumber evidence="4">4.2.99.18</ecNumber>
    </recommendedName>
    <alternativeName>
        <fullName evidence="16">5'-deoxyribose-phosphate lyase</fullName>
    </alternativeName>
    <alternativeName>
        <fullName evidence="17">AP lyase</fullName>
    </alternativeName>
</protein>
<evidence type="ECO:0000256" key="11">
    <source>
        <dbReference type="ARBA" id="ARBA00022763"/>
    </source>
</evidence>
<dbReference type="Gene3D" id="1.10.150.20">
    <property type="entry name" value="5' to 3' exonuclease, C-terminal subdomain"/>
    <property type="match status" value="1"/>
</dbReference>
<dbReference type="SMART" id="SM00481">
    <property type="entry name" value="POLIIIAc"/>
    <property type="match status" value="1"/>
</dbReference>
<name>A0A1G1ZTN4_9BACT</name>
<dbReference type="GO" id="GO:0006281">
    <property type="term" value="P:DNA repair"/>
    <property type="evidence" value="ECO:0007669"/>
    <property type="project" value="UniProtKB-KW"/>
</dbReference>
<dbReference type="GO" id="GO:0140078">
    <property type="term" value="F:class I DNA-(apurinic or apyrimidinic site) endonuclease activity"/>
    <property type="evidence" value="ECO:0007669"/>
    <property type="project" value="UniProtKB-EC"/>
</dbReference>
<dbReference type="GO" id="GO:0008270">
    <property type="term" value="F:zinc ion binding"/>
    <property type="evidence" value="ECO:0007669"/>
    <property type="project" value="TreeGrafter"/>
</dbReference>
<keyword evidence="14" id="KW-0915">Sodium</keyword>
<dbReference type="STRING" id="1798410.A3H63_02205"/>
<evidence type="ECO:0000256" key="5">
    <source>
        <dbReference type="ARBA" id="ARBA00020020"/>
    </source>
</evidence>
<dbReference type="InterPro" id="IPR004013">
    <property type="entry name" value="PHP_dom"/>
</dbReference>
<evidence type="ECO:0000313" key="26">
    <source>
        <dbReference type="Proteomes" id="UP000176284"/>
    </source>
</evidence>
<keyword evidence="12" id="KW-0832">Ubl conjugation</keyword>
<dbReference type="Gene3D" id="1.10.150.110">
    <property type="entry name" value="DNA polymerase beta, N-terminal domain-like"/>
    <property type="match status" value="1"/>
</dbReference>
<evidence type="ECO:0000259" key="22">
    <source>
        <dbReference type="SMART" id="SM00278"/>
    </source>
</evidence>
<dbReference type="InterPro" id="IPR027421">
    <property type="entry name" value="DNA_pol_lamdba_lyase_dom_sf"/>
</dbReference>
<dbReference type="PANTHER" id="PTHR36928">
    <property type="entry name" value="PHOSPHATASE YCDX-RELATED"/>
    <property type="match status" value="1"/>
</dbReference>
<dbReference type="PIRSF" id="PIRSF005047">
    <property type="entry name" value="UCP005047_YshC"/>
    <property type="match status" value="1"/>
</dbReference>
<dbReference type="CDD" id="cd07436">
    <property type="entry name" value="PHP_PolX"/>
    <property type="match status" value="1"/>
</dbReference>
<keyword evidence="9" id="KW-0548">Nucleotidyltransferase</keyword>
<reference evidence="25 26" key="1">
    <citation type="journal article" date="2016" name="Nat. Commun.">
        <title>Thousands of microbial genomes shed light on interconnected biogeochemical processes in an aquifer system.</title>
        <authorList>
            <person name="Anantharaman K."/>
            <person name="Brown C.T."/>
            <person name="Hug L.A."/>
            <person name="Sharon I."/>
            <person name="Castelle C.J."/>
            <person name="Probst A.J."/>
            <person name="Thomas B.C."/>
            <person name="Singh A."/>
            <person name="Wilkins M.J."/>
            <person name="Karaoz U."/>
            <person name="Brodie E.L."/>
            <person name="Williams K.H."/>
            <person name="Hubbard S.S."/>
            <person name="Banfield J.F."/>
        </authorList>
    </citation>
    <scope>NUCLEOTIDE SEQUENCE [LARGE SCALE GENOMIC DNA]</scope>
</reference>
<evidence type="ECO:0000256" key="17">
    <source>
        <dbReference type="ARBA" id="ARBA00035726"/>
    </source>
</evidence>
<dbReference type="Gene3D" id="3.20.20.140">
    <property type="entry name" value="Metal-dependent hydrolases"/>
    <property type="match status" value="1"/>
</dbReference>
<evidence type="ECO:0000256" key="7">
    <source>
        <dbReference type="ARBA" id="ARBA00022634"/>
    </source>
</evidence>
<dbReference type="GO" id="GO:0005829">
    <property type="term" value="C:cytosol"/>
    <property type="evidence" value="ECO:0007669"/>
    <property type="project" value="TreeGrafter"/>
</dbReference>
<evidence type="ECO:0000313" key="25">
    <source>
        <dbReference type="EMBL" id="OGY68078.1"/>
    </source>
</evidence>
<evidence type="ECO:0000256" key="8">
    <source>
        <dbReference type="ARBA" id="ARBA00022679"/>
    </source>
</evidence>
<comment type="catalytic activity">
    <reaction evidence="18">
        <text>2'-deoxyribonucleotide-(2'-deoxyribose 5'-phosphate)-2'-deoxyribonucleotide-DNA = a 3'-end 2'-deoxyribonucleotide-(2,3-dehydro-2,3-deoxyribose 5'-phosphate)-DNA + a 5'-end 5'-phospho-2'-deoxyribonucleoside-DNA + H(+)</text>
        <dbReference type="Rhea" id="RHEA:66592"/>
        <dbReference type="Rhea" id="RHEA-COMP:13180"/>
        <dbReference type="Rhea" id="RHEA-COMP:16897"/>
        <dbReference type="Rhea" id="RHEA-COMP:17067"/>
        <dbReference type="ChEBI" id="CHEBI:15378"/>
        <dbReference type="ChEBI" id="CHEBI:136412"/>
        <dbReference type="ChEBI" id="CHEBI:157695"/>
        <dbReference type="ChEBI" id="CHEBI:167181"/>
        <dbReference type="EC" id="4.2.99.18"/>
    </reaction>
</comment>
<dbReference type="InterPro" id="IPR047967">
    <property type="entry name" value="PolX_PHP"/>
</dbReference>
<dbReference type="Gene3D" id="3.30.460.10">
    <property type="entry name" value="Beta Polymerase, domain 2"/>
    <property type="match status" value="1"/>
</dbReference>
<keyword evidence="10" id="KW-0235">DNA replication</keyword>
<evidence type="ECO:0000259" key="23">
    <source>
        <dbReference type="SMART" id="SM00481"/>
    </source>
</evidence>
<dbReference type="SUPFAM" id="SSF89550">
    <property type="entry name" value="PHP domain-like"/>
    <property type="match status" value="1"/>
</dbReference>
<evidence type="ECO:0000256" key="9">
    <source>
        <dbReference type="ARBA" id="ARBA00022695"/>
    </source>
</evidence>
<dbReference type="Pfam" id="PF14520">
    <property type="entry name" value="HHH_5"/>
    <property type="match status" value="1"/>
</dbReference>
<evidence type="ECO:0000256" key="3">
    <source>
        <dbReference type="ARBA" id="ARBA00012417"/>
    </source>
</evidence>
<dbReference type="SMART" id="SM00483">
    <property type="entry name" value="POLXc"/>
    <property type="match status" value="1"/>
</dbReference>
<keyword evidence="11" id="KW-0227">DNA damage</keyword>
<dbReference type="GO" id="GO:0003677">
    <property type="term" value="F:DNA binding"/>
    <property type="evidence" value="ECO:0007669"/>
    <property type="project" value="InterPro"/>
</dbReference>
<feature type="domain" description="Helix-hairpin-helix DNA-binding motif class 1" evidence="22">
    <location>
        <begin position="128"/>
        <end position="147"/>
    </location>
</feature>
<keyword evidence="7" id="KW-0237">DNA synthesis</keyword>
<keyword evidence="8" id="KW-0808">Transferase</keyword>
<feature type="domain" description="Polymerase/histidinol phosphatase N-terminal" evidence="23">
    <location>
        <begin position="339"/>
        <end position="422"/>
    </location>
</feature>
<evidence type="ECO:0000256" key="15">
    <source>
        <dbReference type="ARBA" id="ARBA00023204"/>
    </source>
</evidence>
<evidence type="ECO:0000256" key="6">
    <source>
        <dbReference type="ARBA" id="ARBA00022481"/>
    </source>
</evidence>
<evidence type="ECO:0000256" key="10">
    <source>
        <dbReference type="ARBA" id="ARBA00022705"/>
    </source>
</evidence>
<comment type="function">
    <text evidence="20">Repair polymerase that plays a key role in base-excision repair. During this process, the damaged base is excised by specific DNA glycosylases, the DNA backbone is nicked at the abasic site by an apurinic/apyrimidic (AP) endonuclease, and POLB removes 5'-deoxyribose-phosphate from the preincised AP site acting as a 5'-deoxyribose-phosphate lyase (5'-dRP lyase); through its DNA polymerase activity, it adds one nucleotide to the 3' end of the arising single-nucleotide gap. Conducts 'gap-filling' DNA synthesis in a stepwise distributive fashion rather than in a processive fashion as for other DNA polymerases. It is also able to cleave sugar-phosphate bonds 3' to an intact AP site, acting as an AP lyase.</text>
</comment>